<dbReference type="EMBL" id="FMAI01000043">
    <property type="protein sequence ID" value="SCB55510.1"/>
    <property type="molecule type" value="Genomic_DNA"/>
</dbReference>
<keyword evidence="5 6" id="KW-0663">Pyridoxal phosphate</keyword>
<dbReference type="InterPro" id="IPR012773">
    <property type="entry name" value="Ectoine_EctB"/>
</dbReference>
<dbReference type="UniPathway" id="UPA00067">
    <property type="reaction ID" value="UER00121"/>
</dbReference>
<comment type="pathway">
    <text evidence="7">Amine and polyamine biosynthesis; ectoine biosynthesis; L-ectoine from L-aspartate 4-semialdehyde: step 1/3.</text>
</comment>
<reference evidence="9" key="1">
    <citation type="submission" date="2016-08" db="EMBL/GenBank/DDBJ databases">
        <authorList>
            <person name="Varghese N."/>
            <person name="Submissions Spin"/>
        </authorList>
    </citation>
    <scope>NUCLEOTIDE SEQUENCE [LARGE SCALE GENOMIC DNA]</scope>
    <source>
        <strain evidence="9">ERR11</strain>
    </source>
</reference>
<dbReference type="PANTHER" id="PTHR43552">
    <property type="entry name" value="DIAMINOBUTYRATE--2-OXOGLUTARATE AMINOTRANSFERASE"/>
    <property type="match status" value="1"/>
</dbReference>
<protein>
    <recommendedName>
        <fullName evidence="7">Diaminobutyrate--2-oxoglutarate transaminase</fullName>
        <ecNumber evidence="7">2.6.1.76</ecNumber>
    </recommendedName>
    <alternativeName>
        <fullName evidence="7">DABA aminotransferase</fullName>
    </alternativeName>
</protein>
<name>A0A1C3XTD5_9BRAD</name>
<dbReference type="CDD" id="cd00610">
    <property type="entry name" value="OAT_like"/>
    <property type="match status" value="1"/>
</dbReference>
<evidence type="ECO:0000256" key="7">
    <source>
        <dbReference type="RuleBase" id="RU365034"/>
    </source>
</evidence>
<sequence length="430" mass="46830">MAGATSASRNMETLEALESRVRAYSRSFPAIFSRACGSIMLTEDGRKVVDFLCGAGTLNYGHNNHRLKAAIADYLASDAVIHGLDMATPAKLEFMETFNSLILRRRDLQYRFQFTGPTGANAIEAAIKLARKVTGRQNIISFTNGYHGMSLGAIAASGNRYYRTASGVSLSGVTFMPYDGYLGPDVDAAEYLQKLLGDESSGLDRPAAILLETVQGEGGINVARKEWLQSIQTIATNAGALFIVDDIQMGCGRTGEFFSFEFADLSPDIVVLSKSLSGYGLPLSMLLIKEECDAWQPGEHTGTFRGNNLALVSATAALDLYWRDDIFSQGVQRTGEVMRHRLEAIATRYGNRFSVRGRGMALGFDCEMSELAATTACKAFEKGLIVERCGPVDQVIKFLPALTIDSETLNDGLEIFEHSLDEALKQTRPS</sequence>
<keyword evidence="4 7" id="KW-0808">Transferase</keyword>
<dbReference type="InterPro" id="IPR005814">
    <property type="entry name" value="Aminotrans_3"/>
</dbReference>
<dbReference type="Pfam" id="PF00202">
    <property type="entry name" value="Aminotran_3"/>
    <property type="match status" value="1"/>
</dbReference>
<dbReference type="NCBIfam" id="TIGR00709">
    <property type="entry name" value="dat"/>
    <property type="match status" value="1"/>
</dbReference>
<dbReference type="Proteomes" id="UP000199184">
    <property type="component" value="Unassembled WGS sequence"/>
</dbReference>
<evidence type="ECO:0000256" key="2">
    <source>
        <dbReference type="ARBA" id="ARBA00008954"/>
    </source>
</evidence>
<dbReference type="EC" id="2.6.1.76" evidence="7"/>
<dbReference type="PROSITE" id="PS00600">
    <property type="entry name" value="AA_TRANSFER_CLASS_3"/>
    <property type="match status" value="1"/>
</dbReference>
<dbReference type="PIRSF" id="PIRSF000521">
    <property type="entry name" value="Transaminase_4ab_Lys_Orn"/>
    <property type="match status" value="1"/>
</dbReference>
<dbReference type="AlphaFoldDB" id="A0A1C3XTD5"/>
<dbReference type="InterPro" id="IPR004637">
    <property type="entry name" value="Dat"/>
</dbReference>
<comment type="cofactor">
    <cofactor evidence="1 7">
        <name>pyridoxal 5'-phosphate</name>
        <dbReference type="ChEBI" id="CHEBI:597326"/>
    </cofactor>
</comment>
<keyword evidence="3 7" id="KW-0032">Aminotransferase</keyword>
<evidence type="ECO:0000256" key="6">
    <source>
        <dbReference type="RuleBase" id="RU003560"/>
    </source>
</evidence>
<evidence type="ECO:0000313" key="8">
    <source>
        <dbReference type="EMBL" id="SCB55510.1"/>
    </source>
</evidence>
<evidence type="ECO:0000256" key="3">
    <source>
        <dbReference type="ARBA" id="ARBA00022576"/>
    </source>
</evidence>
<dbReference type="InterPro" id="IPR049704">
    <property type="entry name" value="Aminotrans_3_PPA_site"/>
</dbReference>
<keyword evidence="9" id="KW-1185">Reference proteome</keyword>
<evidence type="ECO:0000256" key="4">
    <source>
        <dbReference type="ARBA" id="ARBA00022679"/>
    </source>
</evidence>
<evidence type="ECO:0000256" key="1">
    <source>
        <dbReference type="ARBA" id="ARBA00001933"/>
    </source>
</evidence>
<dbReference type="InterPro" id="IPR015421">
    <property type="entry name" value="PyrdxlP-dep_Trfase_major"/>
</dbReference>
<accession>A0A1C3XTD5</accession>
<dbReference type="InterPro" id="IPR015422">
    <property type="entry name" value="PyrdxlP-dep_Trfase_small"/>
</dbReference>
<organism evidence="8 9">
    <name type="scientific">Bradyrhizobium shewense</name>
    <dbReference type="NCBI Taxonomy" id="1761772"/>
    <lineage>
        <taxon>Bacteria</taxon>
        <taxon>Pseudomonadati</taxon>
        <taxon>Pseudomonadota</taxon>
        <taxon>Alphaproteobacteria</taxon>
        <taxon>Hyphomicrobiales</taxon>
        <taxon>Nitrobacteraceae</taxon>
        <taxon>Bradyrhizobium</taxon>
    </lineage>
</organism>
<dbReference type="Gene3D" id="3.90.1150.10">
    <property type="entry name" value="Aspartate Aminotransferase, domain 1"/>
    <property type="match status" value="1"/>
</dbReference>
<evidence type="ECO:0000313" key="9">
    <source>
        <dbReference type="Proteomes" id="UP000199184"/>
    </source>
</evidence>
<dbReference type="GO" id="GO:0019491">
    <property type="term" value="P:ectoine biosynthetic process"/>
    <property type="evidence" value="ECO:0007669"/>
    <property type="project" value="UniProtKB-UniPathway"/>
</dbReference>
<gene>
    <name evidence="8" type="ORF">GA0061098_104321</name>
</gene>
<dbReference type="InterPro" id="IPR015424">
    <property type="entry name" value="PyrdxlP-dep_Trfase"/>
</dbReference>
<dbReference type="GO" id="GO:0047307">
    <property type="term" value="F:diaminobutyrate-pyruvate transaminase activity"/>
    <property type="evidence" value="ECO:0007669"/>
    <property type="project" value="InterPro"/>
</dbReference>
<evidence type="ECO:0000256" key="5">
    <source>
        <dbReference type="ARBA" id="ARBA00022898"/>
    </source>
</evidence>
<comment type="function">
    <text evidence="7">Catalyzes reversively the conversion of L-aspartate beta-semialdehyde (ASA) to L-2,4-diaminobutyrate (DABA) by transamination with L-glutamate.</text>
</comment>
<proteinExistence type="inferred from homology"/>
<dbReference type="Gene3D" id="3.40.640.10">
    <property type="entry name" value="Type I PLP-dependent aspartate aminotransferase-like (Major domain)"/>
    <property type="match status" value="1"/>
</dbReference>
<dbReference type="GO" id="GO:0045303">
    <property type="term" value="F:diaminobutyrate-2-oxoglutarate transaminase activity"/>
    <property type="evidence" value="ECO:0007669"/>
    <property type="project" value="UniProtKB-EC"/>
</dbReference>
<dbReference type="PANTHER" id="PTHR43552:SF2">
    <property type="entry name" value="DIAMINOBUTYRATE--2-OXOGLUTARATE TRANSAMINASE"/>
    <property type="match status" value="1"/>
</dbReference>
<dbReference type="GO" id="GO:0030170">
    <property type="term" value="F:pyridoxal phosphate binding"/>
    <property type="evidence" value="ECO:0007669"/>
    <property type="project" value="InterPro"/>
</dbReference>
<comment type="similarity">
    <text evidence="2 6">Belongs to the class-III pyridoxal-phosphate-dependent aminotransferase family.</text>
</comment>
<comment type="catalytic activity">
    <reaction evidence="7">
        <text>L-2,4-diaminobutanoate + 2-oxoglutarate = L-aspartate 4-semialdehyde + L-glutamate</text>
        <dbReference type="Rhea" id="RHEA:11160"/>
        <dbReference type="ChEBI" id="CHEBI:16810"/>
        <dbReference type="ChEBI" id="CHEBI:29985"/>
        <dbReference type="ChEBI" id="CHEBI:58761"/>
        <dbReference type="ChEBI" id="CHEBI:537519"/>
        <dbReference type="EC" id="2.6.1.76"/>
    </reaction>
</comment>
<dbReference type="SUPFAM" id="SSF53383">
    <property type="entry name" value="PLP-dependent transferases"/>
    <property type="match status" value="1"/>
</dbReference>
<dbReference type="NCBIfam" id="NF006733">
    <property type="entry name" value="PRK09264.1"/>
    <property type="match status" value="1"/>
</dbReference>
<dbReference type="NCBIfam" id="TIGR02407">
    <property type="entry name" value="ectoine_ectB"/>
    <property type="match status" value="1"/>
</dbReference>